<evidence type="ECO:0000313" key="14">
    <source>
        <dbReference type="Proteomes" id="UP001523566"/>
    </source>
</evidence>
<dbReference type="Proteomes" id="UP001523566">
    <property type="component" value="Unassembled WGS sequence"/>
</dbReference>
<dbReference type="PANTHER" id="PTHR30531:SF12">
    <property type="entry name" value="FLAGELLAR BIOSYNTHETIC PROTEIN FLHB"/>
    <property type="match status" value="1"/>
</dbReference>
<organism evidence="13 14">
    <name type="scientific">Aequitasia blattaphilus</name>
    <dbReference type="NCBI Taxonomy" id="2949332"/>
    <lineage>
        <taxon>Bacteria</taxon>
        <taxon>Bacillati</taxon>
        <taxon>Bacillota</taxon>
        <taxon>Clostridia</taxon>
        <taxon>Lachnospirales</taxon>
        <taxon>Lachnospiraceae</taxon>
        <taxon>Aequitasia</taxon>
    </lineage>
</organism>
<feature type="transmembrane region" description="Helical" evidence="12">
    <location>
        <begin position="182"/>
        <end position="209"/>
    </location>
</feature>
<comment type="function">
    <text evidence="12">Required for formation of the rod structure in the basal body of the flagellar apparatus. Together with FliI and FliH, may constitute the export apparatus of flagellin.</text>
</comment>
<evidence type="ECO:0000256" key="9">
    <source>
        <dbReference type="ARBA" id="ARBA00022989"/>
    </source>
</evidence>
<dbReference type="Gene3D" id="6.10.250.2080">
    <property type="match status" value="1"/>
</dbReference>
<evidence type="ECO:0000313" key="13">
    <source>
        <dbReference type="EMBL" id="MCP1102522.1"/>
    </source>
</evidence>
<accession>A0ABT1E9M3</accession>
<evidence type="ECO:0000256" key="8">
    <source>
        <dbReference type="ARBA" id="ARBA00022927"/>
    </source>
</evidence>
<feature type="transmembrane region" description="Helical" evidence="12">
    <location>
        <begin position="30"/>
        <end position="51"/>
    </location>
</feature>
<keyword evidence="13" id="KW-0282">Flagellum</keyword>
<sequence length="353" mass="40205">MAAENKTEKATPKKRKDERKEGNIFMSKDVVSVVFIFGSFYALRILFPYTYENLSHITKRFIYLSGTMTDLNQDNIGSLGQEFLTAAAQGILPISFVCLAIGVLAYGVQTRFIFVGKSLKPKFSKLNPVEGIKKMFALKNAVELLKSLIKTVILVAILYSILKDSAINVVRTMDMSIQDGVKYMFSIMMSMIFRVCIFFAAVAFLDYLFQRWDYERKIMMTKQEIKEEHKQAEGNPEVKGKIKETQRQRARMRMMQAVPDADVIIRNPTHFAVALKYDQDKNRAPIVLAKGKNELAFRIIEVAQENGVTCVENKPLARGLYAEAELNQEIPMAYYGAVAEVLVYVLKLNKKLR</sequence>
<feature type="transmembrane region" description="Helical" evidence="12">
    <location>
        <begin position="86"/>
        <end position="108"/>
    </location>
</feature>
<keyword evidence="13" id="KW-0969">Cilium</keyword>
<dbReference type="SUPFAM" id="SSF160544">
    <property type="entry name" value="EscU C-terminal domain-like"/>
    <property type="match status" value="1"/>
</dbReference>
<evidence type="ECO:0000256" key="4">
    <source>
        <dbReference type="ARBA" id="ARBA00022448"/>
    </source>
</evidence>
<dbReference type="PRINTS" id="PR00950">
    <property type="entry name" value="TYPE3IMSPROT"/>
</dbReference>
<dbReference type="InterPro" id="IPR029025">
    <property type="entry name" value="T3SS_substrate_exporter_C"/>
</dbReference>
<proteinExistence type="inferred from homology"/>
<keyword evidence="6 12" id="KW-0812">Transmembrane</keyword>
<evidence type="ECO:0000256" key="7">
    <source>
        <dbReference type="ARBA" id="ARBA00022795"/>
    </source>
</evidence>
<feature type="transmembrane region" description="Helical" evidence="12">
    <location>
        <begin position="144"/>
        <end position="162"/>
    </location>
</feature>
<evidence type="ECO:0000256" key="5">
    <source>
        <dbReference type="ARBA" id="ARBA00022475"/>
    </source>
</evidence>
<dbReference type="PANTHER" id="PTHR30531">
    <property type="entry name" value="FLAGELLAR BIOSYNTHETIC PROTEIN FLHB"/>
    <property type="match status" value="1"/>
</dbReference>
<keyword evidence="8 12" id="KW-0653">Protein transport</keyword>
<dbReference type="NCBIfam" id="TIGR00328">
    <property type="entry name" value="flhB"/>
    <property type="match status" value="1"/>
</dbReference>
<name>A0ABT1E9M3_9FIRM</name>
<keyword evidence="10 12" id="KW-0472">Membrane</keyword>
<comment type="caution">
    <text evidence="13">The sequence shown here is derived from an EMBL/GenBank/DDBJ whole genome shotgun (WGS) entry which is preliminary data.</text>
</comment>
<dbReference type="RefSeq" id="WP_262066307.1">
    <property type="nucleotide sequence ID" value="NZ_JAMXOD010000011.1"/>
</dbReference>
<comment type="similarity">
    <text evidence="2 12">Belongs to the type III secretion exporter family.</text>
</comment>
<keyword evidence="7 12" id="KW-1005">Bacterial flagellum biogenesis</keyword>
<evidence type="ECO:0000256" key="6">
    <source>
        <dbReference type="ARBA" id="ARBA00022692"/>
    </source>
</evidence>
<protein>
    <recommendedName>
        <fullName evidence="3 12">Flagellar biosynthetic protein FlhB</fullName>
    </recommendedName>
</protein>
<keyword evidence="14" id="KW-1185">Reference proteome</keyword>
<dbReference type="EMBL" id="JAMZFW010000011">
    <property type="protein sequence ID" value="MCP1102522.1"/>
    <property type="molecule type" value="Genomic_DNA"/>
</dbReference>
<keyword evidence="9 12" id="KW-1133">Transmembrane helix</keyword>
<keyword evidence="13" id="KW-0966">Cell projection</keyword>
<keyword evidence="4 12" id="KW-0813">Transport</keyword>
<dbReference type="Gene3D" id="3.40.1690.10">
    <property type="entry name" value="secretion proteins EscU"/>
    <property type="match status" value="1"/>
</dbReference>
<dbReference type="InterPro" id="IPR006136">
    <property type="entry name" value="FlhB"/>
</dbReference>
<evidence type="ECO:0000256" key="2">
    <source>
        <dbReference type="ARBA" id="ARBA00010690"/>
    </source>
</evidence>
<evidence type="ECO:0000256" key="12">
    <source>
        <dbReference type="RuleBase" id="RU364091"/>
    </source>
</evidence>
<dbReference type="Pfam" id="PF01312">
    <property type="entry name" value="Bac_export_2"/>
    <property type="match status" value="1"/>
</dbReference>
<evidence type="ECO:0000256" key="11">
    <source>
        <dbReference type="ARBA" id="ARBA00023225"/>
    </source>
</evidence>
<evidence type="ECO:0000256" key="1">
    <source>
        <dbReference type="ARBA" id="ARBA00004651"/>
    </source>
</evidence>
<evidence type="ECO:0000256" key="10">
    <source>
        <dbReference type="ARBA" id="ARBA00023136"/>
    </source>
</evidence>
<reference evidence="13 14" key="1">
    <citation type="journal article" date="2022" name="Genome Biol. Evol.">
        <title>Host diet, physiology and behaviors set the stage for Lachnospiraceae cladogenesis.</title>
        <authorList>
            <person name="Vera-Ponce De Leon A."/>
            <person name="Schneider M."/>
            <person name="Jahnes B.C."/>
            <person name="Sadowski V."/>
            <person name="Camuy-Velez L.A."/>
            <person name="Duan J."/>
            <person name="Sabree Z.L."/>
        </authorList>
    </citation>
    <scope>NUCLEOTIDE SEQUENCE [LARGE SCALE GENOMIC DNA]</scope>
    <source>
        <strain evidence="13 14">PAL113</strain>
    </source>
</reference>
<dbReference type="InterPro" id="IPR006135">
    <property type="entry name" value="T3SS_substrate_exporter"/>
</dbReference>
<gene>
    <name evidence="12 13" type="primary">flhB</name>
    <name evidence="13" type="ORF">NK125_08865</name>
</gene>
<comment type="subcellular location">
    <subcellularLocation>
        <location evidence="1">Cell membrane</location>
        <topology evidence="1">Multi-pass membrane protein</topology>
    </subcellularLocation>
</comment>
<keyword evidence="11 12" id="KW-1006">Bacterial flagellum protein export</keyword>
<evidence type="ECO:0000256" key="3">
    <source>
        <dbReference type="ARBA" id="ARBA00021622"/>
    </source>
</evidence>
<keyword evidence="5 12" id="KW-1003">Cell membrane</keyword>